<dbReference type="InterPro" id="IPR010301">
    <property type="entry name" value="RRP1"/>
</dbReference>
<comment type="similarity">
    <text evidence="2">Belongs to the RRP1 family.</text>
</comment>
<evidence type="ECO:0000313" key="6">
    <source>
        <dbReference type="EMBL" id="GKV20027.1"/>
    </source>
</evidence>
<evidence type="ECO:0000313" key="7">
    <source>
        <dbReference type="Proteomes" id="UP001054252"/>
    </source>
</evidence>
<gene>
    <name evidence="6" type="ORF">SLEP1_g30207</name>
</gene>
<comment type="subcellular location">
    <subcellularLocation>
        <location evidence="1">Nucleus</location>
    </subcellularLocation>
</comment>
<sequence length="547" mass="61041">MEGAEAGPSLIKRLASCDRVTRDRTVRTLLNTWLPSQPEVSEDDMKILWKGLFYCVWHADKLPVQTELIEMLSSAIHSLNPSLSLEYLSVFLITMRREWTGIDGLRLDKFYLLIRRFLHCFFVMLKKWSSDLDFVRRSIGVLVDRTFLADDNLLGNGVNYHIASVLLEEIRPFFPVRKEVLEVLLEPLVRVMGRVTDKVLVTKIKSNVFDVLIKTGRSLLEFKKSETEVEVDSSNDLVVLGTIALVMGFSSKFYELGSSAECYQGHRKVLLGLHEDFLKLEKDLATSGIEISIPEVNNEDCEDKVQELVPVAYKMETDVVLEPAEANAKKRLKKFKKAEKASIASGSKDKKDENVKNSLLDKENDSEVIANGENSTAEQSGNGDAVSFNETAISNLKLQFEKVAGEVGLDNDVPSVFDSPILVVNGIVSKKRKRSKGMNGQQSKSAELTSQGEGKAIGTVKIGEKSAKRVKFSMKNNLVWKPQCPLPPQSLRLPPSVTPRGSALKKGVPPGPIREMPTAAKKVKRKAKSVKKSRKGVKIIRAKRLKM</sequence>
<evidence type="ECO:0000256" key="4">
    <source>
        <dbReference type="ARBA" id="ARBA00023242"/>
    </source>
</evidence>
<dbReference type="EMBL" id="BPVZ01000054">
    <property type="protein sequence ID" value="GKV20027.1"/>
    <property type="molecule type" value="Genomic_DNA"/>
</dbReference>
<dbReference type="GO" id="GO:0030688">
    <property type="term" value="C:preribosome, small subunit precursor"/>
    <property type="evidence" value="ECO:0007669"/>
    <property type="project" value="InterPro"/>
</dbReference>
<keyword evidence="7" id="KW-1185">Reference proteome</keyword>
<dbReference type="GO" id="GO:0006364">
    <property type="term" value="P:rRNA processing"/>
    <property type="evidence" value="ECO:0007669"/>
    <property type="project" value="UniProtKB-KW"/>
</dbReference>
<feature type="compositionally biased region" description="Polar residues" evidence="5">
    <location>
        <begin position="438"/>
        <end position="452"/>
    </location>
</feature>
<dbReference type="PANTHER" id="PTHR13026:SF0">
    <property type="entry name" value="RIBOSOMAL RNA PROCESSING 1B"/>
    <property type="match status" value="1"/>
</dbReference>
<dbReference type="GO" id="GO:0005634">
    <property type="term" value="C:nucleus"/>
    <property type="evidence" value="ECO:0007669"/>
    <property type="project" value="UniProtKB-SubCell"/>
</dbReference>
<feature type="region of interest" description="Disordered" evidence="5">
    <location>
        <begin position="346"/>
        <end position="367"/>
    </location>
</feature>
<feature type="compositionally biased region" description="Basic and acidic residues" evidence="5">
    <location>
        <begin position="347"/>
        <end position="365"/>
    </location>
</feature>
<evidence type="ECO:0008006" key="8">
    <source>
        <dbReference type="Google" id="ProtNLM"/>
    </source>
</evidence>
<reference evidence="6 7" key="1">
    <citation type="journal article" date="2021" name="Commun. Biol.">
        <title>The genome of Shorea leprosula (Dipterocarpaceae) highlights the ecological relevance of drought in aseasonal tropical rainforests.</title>
        <authorList>
            <person name="Ng K.K.S."/>
            <person name="Kobayashi M.J."/>
            <person name="Fawcett J.A."/>
            <person name="Hatakeyama M."/>
            <person name="Paape T."/>
            <person name="Ng C.H."/>
            <person name="Ang C.C."/>
            <person name="Tnah L.H."/>
            <person name="Lee C.T."/>
            <person name="Nishiyama T."/>
            <person name="Sese J."/>
            <person name="O'Brien M.J."/>
            <person name="Copetti D."/>
            <person name="Mohd Noor M.I."/>
            <person name="Ong R.C."/>
            <person name="Putra M."/>
            <person name="Sireger I.Z."/>
            <person name="Indrioko S."/>
            <person name="Kosugi Y."/>
            <person name="Izuno A."/>
            <person name="Isagi Y."/>
            <person name="Lee S.L."/>
            <person name="Shimizu K.K."/>
        </authorList>
    </citation>
    <scope>NUCLEOTIDE SEQUENCE [LARGE SCALE GENOMIC DNA]</scope>
    <source>
        <strain evidence="6">214</strain>
    </source>
</reference>
<evidence type="ECO:0000256" key="5">
    <source>
        <dbReference type="SAM" id="MobiDB-lite"/>
    </source>
</evidence>
<name>A0AAV5K776_9ROSI</name>
<feature type="region of interest" description="Disordered" evidence="5">
    <location>
        <begin position="430"/>
        <end position="452"/>
    </location>
</feature>
<evidence type="ECO:0000256" key="1">
    <source>
        <dbReference type="ARBA" id="ARBA00004123"/>
    </source>
</evidence>
<organism evidence="6 7">
    <name type="scientific">Rubroshorea leprosula</name>
    <dbReference type="NCBI Taxonomy" id="152421"/>
    <lineage>
        <taxon>Eukaryota</taxon>
        <taxon>Viridiplantae</taxon>
        <taxon>Streptophyta</taxon>
        <taxon>Embryophyta</taxon>
        <taxon>Tracheophyta</taxon>
        <taxon>Spermatophyta</taxon>
        <taxon>Magnoliopsida</taxon>
        <taxon>eudicotyledons</taxon>
        <taxon>Gunneridae</taxon>
        <taxon>Pentapetalae</taxon>
        <taxon>rosids</taxon>
        <taxon>malvids</taxon>
        <taxon>Malvales</taxon>
        <taxon>Dipterocarpaceae</taxon>
        <taxon>Rubroshorea</taxon>
    </lineage>
</organism>
<feature type="region of interest" description="Disordered" evidence="5">
    <location>
        <begin position="490"/>
        <end position="536"/>
    </location>
</feature>
<keyword evidence="4" id="KW-0539">Nucleus</keyword>
<comment type="caution">
    <text evidence="6">The sequence shown here is derived from an EMBL/GenBank/DDBJ whole genome shotgun (WGS) entry which is preliminary data.</text>
</comment>
<dbReference type="AlphaFoldDB" id="A0AAV5K776"/>
<dbReference type="Proteomes" id="UP001054252">
    <property type="component" value="Unassembled WGS sequence"/>
</dbReference>
<proteinExistence type="inferred from homology"/>
<accession>A0AAV5K776</accession>
<dbReference type="PANTHER" id="PTHR13026">
    <property type="entry name" value="NNP-1 PROTEIN NOVEL NUCLEAR PROTEIN 1 NOP52"/>
    <property type="match status" value="1"/>
</dbReference>
<feature type="compositionally biased region" description="Basic residues" evidence="5">
    <location>
        <begin position="521"/>
        <end position="536"/>
    </location>
</feature>
<evidence type="ECO:0000256" key="2">
    <source>
        <dbReference type="ARBA" id="ARBA00006374"/>
    </source>
</evidence>
<protein>
    <recommendedName>
        <fullName evidence="8">Ribosomal RNA processing protein 1 homolog</fullName>
    </recommendedName>
</protein>
<dbReference type="Pfam" id="PF05997">
    <property type="entry name" value="Nop52"/>
    <property type="match status" value="1"/>
</dbReference>
<evidence type="ECO:0000256" key="3">
    <source>
        <dbReference type="ARBA" id="ARBA00022552"/>
    </source>
</evidence>
<keyword evidence="3" id="KW-0698">rRNA processing</keyword>